<organism evidence="1 2">
    <name type="scientific">Aeromicrobium alkaliterrae</name>
    <dbReference type="NCBI Taxonomy" id="302168"/>
    <lineage>
        <taxon>Bacteria</taxon>
        <taxon>Bacillati</taxon>
        <taxon>Actinomycetota</taxon>
        <taxon>Actinomycetes</taxon>
        <taxon>Propionibacteriales</taxon>
        <taxon>Nocardioidaceae</taxon>
        <taxon>Aeromicrobium</taxon>
    </lineage>
</organism>
<dbReference type="Proteomes" id="UP001501057">
    <property type="component" value="Unassembled WGS sequence"/>
</dbReference>
<protein>
    <submittedName>
        <fullName evidence="1">Uncharacterized protein</fullName>
    </submittedName>
</protein>
<keyword evidence="2" id="KW-1185">Reference proteome</keyword>
<accession>A0ABN2JRI4</accession>
<name>A0ABN2JRI4_9ACTN</name>
<reference evidence="1 2" key="1">
    <citation type="journal article" date="2019" name="Int. J. Syst. Evol. Microbiol.">
        <title>The Global Catalogue of Microorganisms (GCM) 10K type strain sequencing project: providing services to taxonomists for standard genome sequencing and annotation.</title>
        <authorList>
            <consortium name="The Broad Institute Genomics Platform"/>
            <consortium name="The Broad Institute Genome Sequencing Center for Infectious Disease"/>
            <person name="Wu L."/>
            <person name="Ma J."/>
        </authorList>
    </citation>
    <scope>NUCLEOTIDE SEQUENCE [LARGE SCALE GENOMIC DNA]</scope>
    <source>
        <strain evidence="1 2">JCM 13518</strain>
    </source>
</reference>
<evidence type="ECO:0000313" key="2">
    <source>
        <dbReference type="Proteomes" id="UP001501057"/>
    </source>
</evidence>
<proteinExistence type="predicted"/>
<comment type="caution">
    <text evidence="1">The sequence shown here is derived from an EMBL/GenBank/DDBJ whole genome shotgun (WGS) entry which is preliminary data.</text>
</comment>
<dbReference type="EMBL" id="BAAAME010000002">
    <property type="protein sequence ID" value="GAA1734516.1"/>
    <property type="molecule type" value="Genomic_DNA"/>
</dbReference>
<evidence type="ECO:0000313" key="1">
    <source>
        <dbReference type="EMBL" id="GAA1734516.1"/>
    </source>
</evidence>
<sequence>MSERQRAVPPPVEPTGHDAIDEALEALRLLGDLPVTEHVATYDAIHQVVRTSLAEAGRAEGSGTP</sequence>
<gene>
    <name evidence="1" type="ORF">GCM10009710_13910</name>
</gene>
<dbReference type="RefSeq" id="WP_344199163.1">
    <property type="nucleotide sequence ID" value="NZ_BAAAME010000002.1"/>
</dbReference>